<dbReference type="InterPro" id="IPR049560">
    <property type="entry name" value="MeTrfase_RsmB-F_NOP2_cat"/>
</dbReference>
<dbReference type="Proteomes" id="UP000193642">
    <property type="component" value="Unassembled WGS sequence"/>
</dbReference>
<evidence type="ECO:0000256" key="6">
    <source>
        <dbReference type="ARBA" id="ARBA00022884"/>
    </source>
</evidence>
<comment type="similarity">
    <text evidence="11">Belongs to the class I-like SAM-binding methyltransferase superfamily. RsmB/NOP family.</text>
</comment>
<evidence type="ECO:0000256" key="1">
    <source>
        <dbReference type="ARBA" id="ARBA00004173"/>
    </source>
</evidence>
<keyword evidence="14" id="KW-1185">Reference proteome</keyword>
<dbReference type="PANTHER" id="PTHR22808">
    <property type="entry name" value="NCL1 YEAST -RELATED NOL1/NOP2/FMU SUN DOMAIN-CONTAINING"/>
    <property type="match status" value="1"/>
</dbReference>
<evidence type="ECO:0000313" key="14">
    <source>
        <dbReference type="Proteomes" id="UP000193642"/>
    </source>
</evidence>
<dbReference type="PROSITE" id="PS51686">
    <property type="entry name" value="SAM_MT_RSMB_NOP"/>
    <property type="match status" value="1"/>
</dbReference>
<dbReference type="GO" id="GO:0008173">
    <property type="term" value="F:RNA methyltransferase activity"/>
    <property type="evidence" value="ECO:0007669"/>
    <property type="project" value="InterPro"/>
</dbReference>
<comment type="subcellular location">
    <subcellularLocation>
        <location evidence="1">Mitochondrion</location>
    </subcellularLocation>
</comment>
<organism evidence="13 14">
    <name type="scientific">Rhizoclosmatium globosum</name>
    <dbReference type="NCBI Taxonomy" id="329046"/>
    <lineage>
        <taxon>Eukaryota</taxon>
        <taxon>Fungi</taxon>
        <taxon>Fungi incertae sedis</taxon>
        <taxon>Chytridiomycota</taxon>
        <taxon>Chytridiomycota incertae sedis</taxon>
        <taxon>Chytridiomycetes</taxon>
        <taxon>Chytridiales</taxon>
        <taxon>Chytriomycetaceae</taxon>
        <taxon>Rhizoclosmatium</taxon>
    </lineage>
</organism>
<feature type="binding site" evidence="11">
    <location>
        <position position="148"/>
    </location>
    <ligand>
        <name>S-adenosyl-L-methionine</name>
        <dbReference type="ChEBI" id="CHEBI:59789"/>
    </ligand>
</feature>
<keyword evidence="5 11" id="KW-0949">S-adenosyl-L-methionine</keyword>
<dbReference type="InterPro" id="IPR029063">
    <property type="entry name" value="SAM-dependent_MTases_sf"/>
</dbReference>
<evidence type="ECO:0000256" key="10">
    <source>
        <dbReference type="ARBA" id="ARBA00049302"/>
    </source>
</evidence>
<evidence type="ECO:0000256" key="2">
    <source>
        <dbReference type="ARBA" id="ARBA00022552"/>
    </source>
</evidence>
<name>A0A1Y2C232_9FUNG</name>
<proteinExistence type="inferred from homology"/>
<dbReference type="PRINTS" id="PR02008">
    <property type="entry name" value="RCMTFAMILY"/>
</dbReference>
<feature type="binding site" evidence="11">
    <location>
        <begin position="74"/>
        <end position="80"/>
    </location>
    <ligand>
        <name>S-adenosyl-L-methionine</name>
        <dbReference type="ChEBI" id="CHEBI:59789"/>
    </ligand>
</feature>
<dbReference type="PANTHER" id="PTHR22808:SF3">
    <property type="entry name" value="5-METHYLCYTOSINE RRNA METHYLTRANSFERASE NSUN4"/>
    <property type="match status" value="1"/>
</dbReference>
<dbReference type="InterPro" id="IPR023267">
    <property type="entry name" value="RCMT"/>
</dbReference>
<evidence type="ECO:0000256" key="5">
    <source>
        <dbReference type="ARBA" id="ARBA00022691"/>
    </source>
</evidence>
<evidence type="ECO:0000259" key="12">
    <source>
        <dbReference type="PROSITE" id="PS51686"/>
    </source>
</evidence>
<keyword evidence="2" id="KW-0698">rRNA processing</keyword>
<feature type="domain" description="SAM-dependent MTase RsmB/NOP-type" evidence="12">
    <location>
        <begin position="1"/>
        <end position="264"/>
    </location>
</feature>
<keyword evidence="8" id="KW-0496">Mitochondrion</keyword>
<keyword evidence="3 11" id="KW-0489">Methyltransferase</keyword>
<feature type="binding site" evidence="11">
    <location>
        <position position="98"/>
    </location>
    <ligand>
        <name>S-adenosyl-L-methionine</name>
        <dbReference type="ChEBI" id="CHEBI:59789"/>
    </ligand>
</feature>
<dbReference type="SUPFAM" id="SSF53335">
    <property type="entry name" value="S-adenosyl-L-methionine-dependent methyltransferases"/>
    <property type="match status" value="1"/>
</dbReference>
<comment type="catalytic activity">
    <reaction evidence="10">
        <text>a cytidine in rRNA + S-adenosyl-L-methionine = a 5-methylcytidine in rRNA + S-adenosyl-L-homocysteine + H(+)</text>
        <dbReference type="Rhea" id="RHEA:61484"/>
        <dbReference type="Rhea" id="RHEA-COMP:15836"/>
        <dbReference type="Rhea" id="RHEA-COMP:15837"/>
        <dbReference type="ChEBI" id="CHEBI:15378"/>
        <dbReference type="ChEBI" id="CHEBI:57856"/>
        <dbReference type="ChEBI" id="CHEBI:59789"/>
        <dbReference type="ChEBI" id="CHEBI:74483"/>
        <dbReference type="ChEBI" id="CHEBI:82748"/>
    </reaction>
</comment>
<dbReference type="EMBL" id="MCGO01000033">
    <property type="protein sequence ID" value="ORY41079.1"/>
    <property type="molecule type" value="Genomic_DNA"/>
</dbReference>
<dbReference type="Pfam" id="PF01189">
    <property type="entry name" value="Methyltr_RsmB-F"/>
    <property type="match status" value="1"/>
</dbReference>
<evidence type="ECO:0000256" key="8">
    <source>
        <dbReference type="ARBA" id="ARBA00023128"/>
    </source>
</evidence>
<dbReference type="GO" id="GO:0003723">
    <property type="term" value="F:RNA binding"/>
    <property type="evidence" value="ECO:0007669"/>
    <property type="project" value="UniProtKB-UniRule"/>
</dbReference>
<dbReference type="InterPro" id="IPR001678">
    <property type="entry name" value="MeTrfase_RsmB-F_NOP2_dom"/>
</dbReference>
<keyword evidence="7" id="KW-0809">Transit peptide</keyword>
<evidence type="ECO:0000256" key="9">
    <source>
        <dbReference type="ARBA" id="ARBA00042050"/>
    </source>
</evidence>
<feature type="binding site" evidence="11">
    <location>
        <position position="130"/>
    </location>
    <ligand>
        <name>S-adenosyl-L-methionine</name>
        <dbReference type="ChEBI" id="CHEBI:59789"/>
    </ligand>
</feature>
<comment type="caution">
    <text evidence="13">The sequence shown here is derived from an EMBL/GenBank/DDBJ whole genome shotgun (WGS) entry which is preliminary data.</text>
</comment>
<evidence type="ECO:0000313" key="13">
    <source>
        <dbReference type="EMBL" id="ORY41079.1"/>
    </source>
</evidence>
<feature type="active site" description="Nucleophile" evidence="11">
    <location>
        <position position="202"/>
    </location>
</feature>
<dbReference type="OrthoDB" id="427002at2759"/>
<keyword evidence="4 11" id="KW-0808">Transferase</keyword>
<dbReference type="STRING" id="329046.A0A1Y2C232"/>
<evidence type="ECO:0000256" key="3">
    <source>
        <dbReference type="ARBA" id="ARBA00022603"/>
    </source>
</evidence>
<protein>
    <recommendedName>
        <fullName evidence="9">NOL1/NOP2/Sun domain family member 4</fullName>
    </recommendedName>
</protein>
<sequence>MRALNPVEGLLQIVDLQPGLRCVTLDESNRDPRPFPPPKMDMGGVKTHYLMDLASVVATEGLDLQPGDTVLDMCAAPGGKSFCMLQRLGPRGRLIANEMSNDRRTRLRKVLKEYIPTQILTTCIETTGFDGTKKDSFPRNTYPKILCDAPCSSERHVLHDDAELGQWSAGRTKASAKRQVQLLGNALRAALDEGGRVVYATCSISKHENDLVVQKVIKKSPFKVNVRTHDRAWMVGEPTEVGWIVLPDTPGRWGPLYFAVLEKDGYKEDGKEDDGLDDMDDMDD</sequence>
<dbReference type="GO" id="GO:0005762">
    <property type="term" value="C:mitochondrial large ribosomal subunit"/>
    <property type="evidence" value="ECO:0007669"/>
    <property type="project" value="TreeGrafter"/>
</dbReference>
<gene>
    <name evidence="13" type="ORF">BCR33DRAFT_681124</name>
</gene>
<accession>A0A1Y2C232</accession>
<evidence type="ECO:0000256" key="11">
    <source>
        <dbReference type="PROSITE-ProRule" id="PRU01023"/>
    </source>
</evidence>
<reference evidence="13 14" key="1">
    <citation type="submission" date="2016-07" db="EMBL/GenBank/DDBJ databases">
        <title>Pervasive Adenine N6-methylation of Active Genes in Fungi.</title>
        <authorList>
            <consortium name="DOE Joint Genome Institute"/>
            <person name="Mondo S.J."/>
            <person name="Dannebaum R.O."/>
            <person name="Kuo R.C."/>
            <person name="Labutti K."/>
            <person name="Haridas S."/>
            <person name="Kuo A."/>
            <person name="Salamov A."/>
            <person name="Ahrendt S.R."/>
            <person name="Lipzen A."/>
            <person name="Sullivan W."/>
            <person name="Andreopoulos W.B."/>
            <person name="Clum A."/>
            <person name="Lindquist E."/>
            <person name="Daum C."/>
            <person name="Ramamoorthy G.K."/>
            <person name="Gryganskyi A."/>
            <person name="Culley D."/>
            <person name="Magnuson J.K."/>
            <person name="James T.Y."/>
            <person name="O'Malley M.A."/>
            <person name="Stajich J.E."/>
            <person name="Spatafora J.W."/>
            <person name="Visel A."/>
            <person name="Grigoriev I.V."/>
        </authorList>
    </citation>
    <scope>NUCLEOTIDE SEQUENCE [LARGE SCALE GENOMIC DNA]</scope>
    <source>
        <strain evidence="13 14">JEL800</strain>
    </source>
</reference>
<evidence type="ECO:0000256" key="7">
    <source>
        <dbReference type="ARBA" id="ARBA00022946"/>
    </source>
</evidence>
<evidence type="ECO:0000256" key="4">
    <source>
        <dbReference type="ARBA" id="ARBA00022679"/>
    </source>
</evidence>
<dbReference type="Gene3D" id="3.40.50.150">
    <property type="entry name" value="Vaccinia Virus protein VP39"/>
    <property type="match status" value="1"/>
</dbReference>
<keyword evidence="6 11" id="KW-0694">RNA-binding</keyword>
<dbReference type="AlphaFoldDB" id="A0A1Y2C232"/>
<dbReference type="GO" id="GO:0031167">
    <property type="term" value="P:rRNA methylation"/>
    <property type="evidence" value="ECO:0007669"/>
    <property type="project" value="TreeGrafter"/>
</dbReference>